<evidence type="ECO:0000313" key="2">
    <source>
        <dbReference type="EMBL" id="MFC6284913.1"/>
    </source>
</evidence>
<dbReference type="Gene3D" id="3.10.180.10">
    <property type="entry name" value="2,3-Dihydroxybiphenyl 1,2-Dioxygenase, domain 1"/>
    <property type="match status" value="1"/>
</dbReference>
<accession>A0ABW1U5R2</accession>
<organism evidence="2 3">
    <name type="scientific">Polaromonas aquatica</name>
    <dbReference type="NCBI Taxonomy" id="332657"/>
    <lineage>
        <taxon>Bacteria</taxon>
        <taxon>Pseudomonadati</taxon>
        <taxon>Pseudomonadota</taxon>
        <taxon>Betaproteobacteria</taxon>
        <taxon>Burkholderiales</taxon>
        <taxon>Comamonadaceae</taxon>
        <taxon>Polaromonas</taxon>
    </lineage>
</organism>
<protein>
    <submittedName>
        <fullName evidence="2">VOC family protein</fullName>
    </submittedName>
</protein>
<dbReference type="EMBL" id="JBHSRS010000084">
    <property type="protein sequence ID" value="MFC6284913.1"/>
    <property type="molecule type" value="Genomic_DNA"/>
</dbReference>
<reference evidence="3" key="1">
    <citation type="journal article" date="2019" name="Int. J. Syst. Evol. Microbiol.">
        <title>The Global Catalogue of Microorganisms (GCM) 10K type strain sequencing project: providing services to taxonomists for standard genome sequencing and annotation.</title>
        <authorList>
            <consortium name="The Broad Institute Genomics Platform"/>
            <consortium name="The Broad Institute Genome Sequencing Center for Infectious Disease"/>
            <person name="Wu L."/>
            <person name="Ma J."/>
        </authorList>
    </citation>
    <scope>NUCLEOTIDE SEQUENCE [LARGE SCALE GENOMIC DNA]</scope>
    <source>
        <strain evidence="3">CCUG 39402</strain>
    </source>
</reference>
<dbReference type="InterPro" id="IPR029068">
    <property type="entry name" value="Glyas_Bleomycin-R_OHBP_Dase"/>
</dbReference>
<name>A0ABW1U5R2_9BURK</name>
<keyword evidence="3" id="KW-1185">Reference proteome</keyword>
<dbReference type="InterPro" id="IPR004360">
    <property type="entry name" value="Glyas_Fos-R_dOase_dom"/>
</dbReference>
<dbReference type="PANTHER" id="PTHR21366">
    <property type="entry name" value="GLYOXALASE FAMILY PROTEIN"/>
    <property type="match status" value="1"/>
</dbReference>
<sequence length="209" mass="23688">MSELSTEWTICTNVLAYLDAVPKVLPGDKNMQKLPNAQLTHVGVYVRDLDGMIDFYVQTLGMVVSDRGDHPLGGKIAFLTRTTQEHHQLVLASGLPAEEKFNRINQISFRVATLDDLRTFDGILRERGIAVLRTANHGNAWSIYFFDPEGNKVEIYTPSDWYVAQPFGVPVDFEKKDEVIFAETQELIRDNATRTSRLAWEEKMGKRLG</sequence>
<gene>
    <name evidence="2" type="ORF">ACFQND_27115</name>
</gene>
<feature type="domain" description="VOC" evidence="1">
    <location>
        <begin position="38"/>
        <end position="158"/>
    </location>
</feature>
<evidence type="ECO:0000259" key="1">
    <source>
        <dbReference type="PROSITE" id="PS51819"/>
    </source>
</evidence>
<dbReference type="Pfam" id="PF00903">
    <property type="entry name" value="Glyoxalase"/>
    <property type="match status" value="1"/>
</dbReference>
<evidence type="ECO:0000313" key="3">
    <source>
        <dbReference type="Proteomes" id="UP001596270"/>
    </source>
</evidence>
<dbReference type="RefSeq" id="WP_371439418.1">
    <property type="nucleotide sequence ID" value="NZ_JBHSRS010000084.1"/>
</dbReference>
<dbReference type="PROSITE" id="PS51819">
    <property type="entry name" value="VOC"/>
    <property type="match status" value="1"/>
</dbReference>
<comment type="caution">
    <text evidence="2">The sequence shown here is derived from an EMBL/GenBank/DDBJ whole genome shotgun (WGS) entry which is preliminary data.</text>
</comment>
<proteinExistence type="predicted"/>
<dbReference type="InterPro" id="IPR037523">
    <property type="entry name" value="VOC_core"/>
</dbReference>
<dbReference type="Proteomes" id="UP001596270">
    <property type="component" value="Unassembled WGS sequence"/>
</dbReference>
<dbReference type="SUPFAM" id="SSF54593">
    <property type="entry name" value="Glyoxalase/Bleomycin resistance protein/Dihydroxybiphenyl dioxygenase"/>
    <property type="match status" value="1"/>
</dbReference>
<dbReference type="InterPro" id="IPR050383">
    <property type="entry name" value="GlyoxalaseI/FosfomycinResist"/>
</dbReference>